<reference evidence="1" key="1">
    <citation type="submission" date="2001-06" db="EMBL/GenBank/DDBJ databases">
        <title>Splicing variant of USH3 mRNA.</title>
        <authorList>
            <person name="de la Chapelle A."/>
            <person name="Joensuu T."/>
            <person name="Hamalainen R."/>
        </authorList>
    </citation>
    <scope>NUCLEOTIDE SEQUENCE</scope>
</reference>
<name>A4CYM0_HUMAN</name>
<protein>
    <submittedName>
        <fullName evidence="1">USH3A isoform b</fullName>
    </submittedName>
</protein>
<organism evidence="1">
    <name type="scientific">Homo sapiens</name>
    <name type="common">Human</name>
    <dbReference type="NCBI Taxonomy" id="9606"/>
    <lineage>
        <taxon>Eukaryota</taxon>
        <taxon>Metazoa</taxon>
        <taxon>Chordata</taxon>
        <taxon>Craniata</taxon>
        <taxon>Vertebrata</taxon>
        <taxon>Euteleostomi</taxon>
        <taxon>Mammalia</taxon>
        <taxon>Eutheria</taxon>
        <taxon>Euarchontoglires</taxon>
        <taxon>Primates</taxon>
        <taxon>Haplorrhini</taxon>
        <taxon>Catarrhini</taxon>
        <taxon>Hominidae</taxon>
        <taxon>Homo</taxon>
    </lineage>
</organism>
<sequence>MQALQQQPGYKLCETTGILSILFYGSTSNT</sequence>
<dbReference type="ChiTaRS" id="CLRN1">
    <property type="organism name" value="human"/>
</dbReference>
<evidence type="ECO:0000313" key="1">
    <source>
        <dbReference type="EMBL" id="AAL09582.1"/>
    </source>
</evidence>
<dbReference type="EMBL" id="AF388368">
    <property type="protein sequence ID" value="AAL09582.1"/>
    <property type="molecule type" value="mRNA"/>
</dbReference>
<proteinExistence type="evidence at transcript level"/>
<dbReference type="AlphaFoldDB" id="A4CYM0"/>
<gene>
    <name evidence="1" type="primary">USH3A</name>
</gene>
<accession>A4CYM0</accession>